<proteinExistence type="predicted"/>
<dbReference type="EMBL" id="JAGQHS010000085">
    <property type="protein sequence ID" value="MCA9757172.1"/>
    <property type="molecule type" value="Genomic_DNA"/>
</dbReference>
<dbReference type="NCBIfam" id="TIGR04183">
    <property type="entry name" value="Por_Secre_tail"/>
    <property type="match status" value="1"/>
</dbReference>
<organism evidence="1 2">
    <name type="scientific">Eiseniibacteriota bacterium</name>
    <dbReference type="NCBI Taxonomy" id="2212470"/>
    <lineage>
        <taxon>Bacteria</taxon>
        <taxon>Candidatus Eiseniibacteriota</taxon>
    </lineage>
</organism>
<accession>A0A956NDC3</accession>
<sequence>MRQSRLPMAVRTLEHSVLHVVLGVAVAVVAVSVQGSLTVVHGQEAETIGDPSDWSRAFAPIGVSVELGDCSPFPLSVQAVAARGDSVVIAGVFTHVQSTETGRIALWDGNSWSSLGEPPRHLAYDIEFVDDFIVVAGSSNVRTPSPVWSWDGTEWLDWGAGLDASNPARAYDLCRFGDDLLVGGQFVDDSGAATAQVMRWTGTEWSPMGSLGGLPDSAVLRLAVLDGRLYAAGQFFFERDGVATNGIARWDGEAWEPIPGLRQWATVFGLALYRDELVASGSFQLIDDSSGTQCAVASWDGIDETPPGGQWRTLLEGGAGSLSGLLLTDLSVRDDRMWALGNYATDTGGTPSFYSYDGERWRDERPDFQGCGGSWFNGAAPYREGRVLVGSFFEIDGNQVGNVTYWDGVDWEPLGEGGAGLDYPVYAVAAWKGEPWVGGAFERSARGESAPKLAKWDGSRWIAPETTPNGDVHALTLHRDQLVVGGSFRSVGTMGTSNLAILGDEGWTPFEVGPRGVVNSACEYQGELYVAGDFDFVGDRGAYNIARWDGDVWDTVGAGLRGEERYDHVAGLLNYRGDLIAYGNFYSVRSRNVPSVAAWNGGEWRSLGDPPWPLRGTQIDAGTVWDDHLVLSIWDTENSDRYIAIFDGRQWSRLDEIPIRACYALSTYRGQLLISALLDDVFDNILWLWDGSALSILGDGIRGDRIDGMLGLEDDLYLGGTFTYAGKQPSRNFAIYDGSTLPAPSRSSTIKVSPNPMWNETTITFSTSERRNVGVRVFDIQGRLCRTLRDDLPLDSGIHWMMWQGQDEDDRPAPAGVYFVRVDAGPDTRTEKVLVLR</sequence>
<dbReference type="SUPFAM" id="SSF50965">
    <property type="entry name" value="Galactose oxidase, central domain"/>
    <property type="match status" value="1"/>
</dbReference>
<protein>
    <submittedName>
        <fullName evidence="1">T9SS type A sorting domain-containing protein</fullName>
    </submittedName>
</protein>
<reference evidence="1" key="1">
    <citation type="submission" date="2020-04" db="EMBL/GenBank/DDBJ databases">
        <authorList>
            <person name="Zhang T."/>
        </authorList>
    </citation>
    <scope>NUCLEOTIDE SEQUENCE</scope>
    <source>
        <strain evidence="1">HKST-UBA02</strain>
    </source>
</reference>
<gene>
    <name evidence="1" type="ORF">KDA27_15310</name>
</gene>
<comment type="caution">
    <text evidence="1">The sequence shown here is derived from an EMBL/GenBank/DDBJ whole genome shotgun (WGS) entry which is preliminary data.</text>
</comment>
<evidence type="ECO:0000313" key="1">
    <source>
        <dbReference type="EMBL" id="MCA9757172.1"/>
    </source>
</evidence>
<name>A0A956NDC3_UNCEI</name>
<dbReference type="Proteomes" id="UP000739538">
    <property type="component" value="Unassembled WGS sequence"/>
</dbReference>
<dbReference type="AlphaFoldDB" id="A0A956NDC3"/>
<reference evidence="1" key="2">
    <citation type="journal article" date="2021" name="Microbiome">
        <title>Successional dynamics and alternative stable states in a saline activated sludge microbial community over 9 years.</title>
        <authorList>
            <person name="Wang Y."/>
            <person name="Ye J."/>
            <person name="Ju F."/>
            <person name="Liu L."/>
            <person name="Boyd J.A."/>
            <person name="Deng Y."/>
            <person name="Parks D.H."/>
            <person name="Jiang X."/>
            <person name="Yin X."/>
            <person name="Woodcroft B.J."/>
            <person name="Tyson G.W."/>
            <person name="Hugenholtz P."/>
            <person name="Polz M.F."/>
            <person name="Zhang T."/>
        </authorList>
    </citation>
    <scope>NUCLEOTIDE SEQUENCE</scope>
    <source>
        <strain evidence="1">HKST-UBA02</strain>
    </source>
</reference>
<dbReference type="Gene3D" id="2.60.40.4070">
    <property type="match status" value="1"/>
</dbReference>
<dbReference type="InterPro" id="IPR011043">
    <property type="entry name" value="Gal_Oxase/kelch_b-propeller"/>
</dbReference>
<evidence type="ECO:0000313" key="2">
    <source>
        <dbReference type="Proteomes" id="UP000739538"/>
    </source>
</evidence>
<dbReference type="InterPro" id="IPR026444">
    <property type="entry name" value="Secre_tail"/>
</dbReference>